<name>A0A158A3J4_9BURK</name>
<dbReference type="CDD" id="cd00221">
    <property type="entry name" value="Vsr"/>
    <property type="match status" value="1"/>
</dbReference>
<dbReference type="AlphaFoldDB" id="A0A158A3J4"/>
<dbReference type="Pfam" id="PF03852">
    <property type="entry name" value="Vsr"/>
    <property type="match status" value="1"/>
</dbReference>
<comment type="similarity">
    <text evidence="6">Belongs to the Vsr family.</text>
</comment>
<dbReference type="InterPro" id="IPR011335">
    <property type="entry name" value="Restrct_endonuc-II-like"/>
</dbReference>
<dbReference type="EMBL" id="FCOE02000004">
    <property type="protein sequence ID" value="SAK51667.1"/>
    <property type="molecule type" value="Genomic_DNA"/>
</dbReference>
<evidence type="ECO:0000256" key="3">
    <source>
        <dbReference type="ARBA" id="ARBA00022763"/>
    </source>
</evidence>
<keyword evidence="8" id="KW-1185">Reference proteome</keyword>
<evidence type="ECO:0000313" key="8">
    <source>
        <dbReference type="Proteomes" id="UP000054911"/>
    </source>
</evidence>
<keyword evidence="3" id="KW-0227">DNA damage</keyword>
<evidence type="ECO:0000256" key="1">
    <source>
        <dbReference type="ARBA" id="ARBA00022722"/>
    </source>
</evidence>
<proteinExistence type="inferred from homology"/>
<dbReference type="GO" id="GO:0004519">
    <property type="term" value="F:endonuclease activity"/>
    <property type="evidence" value="ECO:0007669"/>
    <property type="project" value="UniProtKB-KW"/>
</dbReference>
<dbReference type="InterPro" id="IPR004603">
    <property type="entry name" value="DNA_mismatch_endonuc_vsr"/>
</dbReference>
<dbReference type="RefSeq" id="WP_061174197.1">
    <property type="nucleotide sequence ID" value="NZ_FCOE02000004.1"/>
</dbReference>
<evidence type="ECO:0000256" key="2">
    <source>
        <dbReference type="ARBA" id="ARBA00022759"/>
    </source>
</evidence>
<dbReference type="STRING" id="1777141.AWB80_01680"/>
<keyword evidence="5" id="KW-0234">DNA repair</keyword>
<organism evidence="7 8">
    <name type="scientific">Caballeronia pedi</name>
    <dbReference type="NCBI Taxonomy" id="1777141"/>
    <lineage>
        <taxon>Bacteria</taxon>
        <taxon>Pseudomonadati</taxon>
        <taxon>Pseudomonadota</taxon>
        <taxon>Betaproteobacteria</taxon>
        <taxon>Burkholderiales</taxon>
        <taxon>Burkholderiaceae</taxon>
        <taxon>Caballeronia</taxon>
    </lineage>
</organism>
<dbReference type="NCBIfam" id="TIGR00632">
    <property type="entry name" value="vsr"/>
    <property type="match status" value="1"/>
</dbReference>
<keyword evidence="1" id="KW-0540">Nuclease</keyword>
<dbReference type="OrthoDB" id="9801520at2"/>
<keyword evidence="4" id="KW-0378">Hydrolase</keyword>
<protein>
    <submittedName>
        <fullName evidence="7">DNA mismatch endonuclease Vsr</fullName>
    </submittedName>
</protein>
<evidence type="ECO:0000256" key="5">
    <source>
        <dbReference type="ARBA" id="ARBA00023204"/>
    </source>
</evidence>
<dbReference type="Proteomes" id="UP000054911">
    <property type="component" value="Unassembled WGS sequence"/>
</dbReference>
<reference evidence="7" key="1">
    <citation type="submission" date="2016-01" db="EMBL/GenBank/DDBJ databases">
        <authorList>
            <person name="Peeters C."/>
        </authorList>
    </citation>
    <scope>NUCLEOTIDE SEQUENCE [LARGE SCALE GENOMIC DNA]</scope>
    <source>
        <strain evidence="7">LMG 29323</strain>
    </source>
</reference>
<keyword evidence="2 7" id="KW-0255">Endonuclease</keyword>
<sequence>MIDIVDPEKRSLMMSGIRSKHTKPERLVRSMLHAAGFRYRLHRQDIPGVPDLILPKHGAAIFVHGCFWHMHANCRFATTPSSNRDFWQKKLARNRERDQRQLEALKALGWRVLIVWECATRIGDLRSNLQADMVDWLLRDSLFAQIPAQAPSRSNQA</sequence>
<comment type="caution">
    <text evidence="7">The sequence shown here is derived from an EMBL/GenBank/DDBJ whole genome shotgun (WGS) entry which is preliminary data.</text>
</comment>
<gene>
    <name evidence="7" type="ORF">AWB80_01680</name>
</gene>
<dbReference type="SUPFAM" id="SSF52980">
    <property type="entry name" value="Restriction endonuclease-like"/>
    <property type="match status" value="1"/>
</dbReference>
<evidence type="ECO:0000256" key="6">
    <source>
        <dbReference type="ARBA" id="ARBA00029466"/>
    </source>
</evidence>
<evidence type="ECO:0000313" key="7">
    <source>
        <dbReference type="EMBL" id="SAK51667.1"/>
    </source>
</evidence>
<accession>A0A158A3J4</accession>
<dbReference type="Gene3D" id="3.40.960.10">
    <property type="entry name" value="VSR Endonuclease"/>
    <property type="match status" value="1"/>
</dbReference>
<evidence type="ECO:0000256" key="4">
    <source>
        <dbReference type="ARBA" id="ARBA00022801"/>
    </source>
</evidence>
<dbReference type="GO" id="GO:0006298">
    <property type="term" value="P:mismatch repair"/>
    <property type="evidence" value="ECO:0007669"/>
    <property type="project" value="InterPro"/>
</dbReference>
<dbReference type="GO" id="GO:0016787">
    <property type="term" value="F:hydrolase activity"/>
    <property type="evidence" value="ECO:0007669"/>
    <property type="project" value="UniProtKB-KW"/>
</dbReference>